<evidence type="ECO:0000256" key="5">
    <source>
        <dbReference type="ARBA" id="ARBA00022692"/>
    </source>
</evidence>
<dbReference type="PANTHER" id="PTHR30540:SF97">
    <property type="entry name" value="POTASSIUM TRANSPORTER"/>
    <property type="match status" value="1"/>
</dbReference>
<keyword evidence="6 10" id="KW-0630">Potassium</keyword>
<comment type="similarity">
    <text evidence="2 10">Belongs to the HAK/KUP transporter (TC 2.A.72.3) family.</text>
</comment>
<evidence type="ECO:0000256" key="9">
    <source>
        <dbReference type="ARBA" id="ARBA00023136"/>
    </source>
</evidence>
<feature type="region of interest" description="Disordered" evidence="11">
    <location>
        <begin position="705"/>
        <end position="724"/>
    </location>
</feature>
<dbReference type="AlphaFoldDB" id="A0ABD1GCJ7"/>
<evidence type="ECO:0000256" key="10">
    <source>
        <dbReference type="RuleBase" id="RU321113"/>
    </source>
</evidence>
<feature type="domain" description="K+ potassium transporter C-terminal" evidence="13">
    <location>
        <begin position="564"/>
        <end position="815"/>
    </location>
</feature>
<evidence type="ECO:0000259" key="13">
    <source>
        <dbReference type="Pfam" id="PF22776"/>
    </source>
</evidence>
<comment type="subcellular location">
    <subcellularLocation>
        <location evidence="1">Cell membrane</location>
        <topology evidence="1">Multi-pass membrane protein</topology>
    </subcellularLocation>
    <subcellularLocation>
        <location evidence="10">Membrane</location>
        <topology evidence="10">Multi-pass membrane protein</topology>
    </subcellularLocation>
</comment>
<evidence type="ECO:0000256" key="2">
    <source>
        <dbReference type="ARBA" id="ARBA00008440"/>
    </source>
</evidence>
<dbReference type="InterPro" id="IPR053951">
    <property type="entry name" value="K_trans_N"/>
</dbReference>
<evidence type="ECO:0000259" key="12">
    <source>
        <dbReference type="Pfam" id="PF02705"/>
    </source>
</evidence>
<dbReference type="Proteomes" id="UP001567538">
    <property type="component" value="Unassembled WGS sequence"/>
</dbReference>
<organism evidence="14 15">
    <name type="scientific">Salvia divinorum</name>
    <name type="common">Maria pastora</name>
    <name type="synonym">Diviner's sage</name>
    <dbReference type="NCBI Taxonomy" id="28513"/>
    <lineage>
        <taxon>Eukaryota</taxon>
        <taxon>Viridiplantae</taxon>
        <taxon>Streptophyta</taxon>
        <taxon>Embryophyta</taxon>
        <taxon>Tracheophyta</taxon>
        <taxon>Spermatophyta</taxon>
        <taxon>Magnoliopsida</taxon>
        <taxon>eudicotyledons</taxon>
        <taxon>Gunneridae</taxon>
        <taxon>Pentapetalae</taxon>
        <taxon>asterids</taxon>
        <taxon>lamiids</taxon>
        <taxon>Lamiales</taxon>
        <taxon>Lamiaceae</taxon>
        <taxon>Nepetoideae</taxon>
        <taxon>Mentheae</taxon>
        <taxon>Salviinae</taxon>
        <taxon>Salvia</taxon>
        <taxon>Salvia subgen. Calosphace</taxon>
    </lineage>
</organism>
<feature type="transmembrane region" description="Helical" evidence="10">
    <location>
        <begin position="459"/>
        <end position="479"/>
    </location>
</feature>
<feature type="transmembrane region" description="Helical" evidence="10">
    <location>
        <begin position="335"/>
        <end position="358"/>
    </location>
</feature>
<feature type="transmembrane region" description="Helical" evidence="10">
    <location>
        <begin position="378"/>
        <end position="402"/>
    </location>
</feature>
<evidence type="ECO:0000256" key="8">
    <source>
        <dbReference type="ARBA" id="ARBA00023065"/>
    </source>
</evidence>
<dbReference type="EMBL" id="JBEAFC010000009">
    <property type="protein sequence ID" value="KAL1541769.1"/>
    <property type="molecule type" value="Genomic_DNA"/>
</dbReference>
<evidence type="ECO:0000256" key="11">
    <source>
        <dbReference type="SAM" id="MobiDB-lite"/>
    </source>
</evidence>
<reference evidence="14 15" key="1">
    <citation type="submission" date="2024-06" db="EMBL/GenBank/DDBJ databases">
        <title>A chromosome level genome sequence of Diviner's sage (Salvia divinorum).</title>
        <authorList>
            <person name="Ford S.A."/>
            <person name="Ro D.-K."/>
            <person name="Ness R.W."/>
            <person name="Phillips M.A."/>
        </authorList>
    </citation>
    <scope>NUCLEOTIDE SEQUENCE [LARGE SCALE GENOMIC DNA]</scope>
    <source>
        <strain evidence="14">SAF-2024a</strain>
        <tissue evidence="14">Leaf</tissue>
    </source>
</reference>
<feature type="transmembrane region" description="Helical" evidence="10">
    <location>
        <begin position="509"/>
        <end position="530"/>
    </location>
</feature>
<keyword evidence="7 10" id="KW-1133">Transmembrane helix</keyword>
<dbReference type="Pfam" id="PF02705">
    <property type="entry name" value="K_trans"/>
    <property type="match status" value="1"/>
</dbReference>
<dbReference type="GO" id="GO:0005886">
    <property type="term" value="C:plasma membrane"/>
    <property type="evidence" value="ECO:0007669"/>
    <property type="project" value="UniProtKB-SubCell"/>
</dbReference>
<keyword evidence="9 10" id="KW-0472">Membrane</keyword>
<keyword evidence="4 10" id="KW-0633">Potassium transport</keyword>
<sequence length="815" mass="90101">MQKETWMQTLILSFQSLGVIYGRLSTAPLYVFETIDAEDISSPDEIHELFSFIFWTLTLIPLLKYAFIVLKADDDGEGNVLDALVCSGIDFTVFVVNLKQTQTSLILAGGPFSLYSLLCRHAKVGLIPSNSGSSKISYHEEDEISSAPSQGKPENKARKAIEKYKSCHYLLLFVALLGACMILSDAVLRPAISVLSATSGLGRSLAKISKVFSPDEKKDHTANALKKYLPAPVACAILVCLFTLQRHGTKRIGCFFAPIVITWLIFISGFGLYNIIHYDAQILRAVSPVYMLRFMRKVNLRHEKLLSSVVLCIAGSEAMFADLGHFSKKSIKITFICFIYPVLLLTYAGQAAFISKNLRVDGAFHLSESIPHGSLEHVFAVLSLFASAVGSQSTITAGFSIIHQCQALDCFPRVKVVHTSNKIFGQVYVPDANWLFMILSIAFTVGLHDTSKLAKATGLAVATGLLVTTCLMSLVIALYWEKHLFASVCFLLFFGSVEAIYLSSTLTSFFHGAWCLIILLVFFMTIMAAWHYGTLKKYESDVENKVSIEWLTDYSPSLGVSRVPGIGFVYSDVDTGIPAFFTHFISNIAAYHQVVVFVTFKASPVPYVHESRRYLIGRVGQKEYKMYRCIVRYGYHDNVRDTDDFEDDIIRSIGEFIAREEYDHEALNSPEGRMIVLGIPSNDGNGLITVADMSSTTTVVGVSESRRGLLDAPSGSGGTPPPLGKKKRVQFMLPPESPQMRVSVSQELRAMIDARESGTAYFLGQSHLTARQGSNLLKRLLVMAYVFLDKNCREPPVALNIPNAALLEVGTVYKI</sequence>
<feature type="transmembrane region" description="Helical" evidence="10">
    <location>
        <begin position="256"/>
        <end position="276"/>
    </location>
</feature>
<evidence type="ECO:0000313" key="14">
    <source>
        <dbReference type="EMBL" id="KAL1541769.1"/>
    </source>
</evidence>
<evidence type="ECO:0000256" key="6">
    <source>
        <dbReference type="ARBA" id="ARBA00022958"/>
    </source>
</evidence>
<evidence type="ECO:0000256" key="3">
    <source>
        <dbReference type="ARBA" id="ARBA00022448"/>
    </source>
</evidence>
<gene>
    <name evidence="14" type="ORF">AAHA92_25952</name>
</gene>
<feature type="transmembrane region" description="Helical" evidence="10">
    <location>
        <begin position="484"/>
        <end position="503"/>
    </location>
</feature>
<keyword evidence="5 10" id="KW-0812">Transmembrane</keyword>
<keyword evidence="3" id="KW-0813">Transport</keyword>
<dbReference type="PANTHER" id="PTHR30540">
    <property type="entry name" value="OSMOTIC STRESS POTASSIUM TRANSPORTER"/>
    <property type="match status" value="1"/>
</dbReference>
<feature type="transmembrane region" description="Helical" evidence="10">
    <location>
        <begin position="423"/>
        <end position="447"/>
    </location>
</feature>
<dbReference type="InterPro" id="IPR053952">
    <property type="entry name" value="K_trans_C"/>
</dbReference>
<keyword evidence="15" id="KW-1185">Reference proteome</keyword>
<feature type="transmembrane region" description="Helical" evidence="10">
    <location>
        <begin position="52"/>
        <end position="70"/>
    </location>
</feature>
<evidence type="ECO:0000256" key="1">
    <source>
        <dbReference type="ARBA" id="ARBA00004651"/>
    </source>
</evidence>
<dbReference type="Pfam" id="PF22776">
    <property type="entry name" value="K_trans_C"/>
    <property type="match status" value="1"/>
</dbReference>
<feature type="domain" description="K+ potassium transporter integral membrane" evidence="12">
    <location>
        <begin position="13"/>
        <end position="552"/>
    </location>
</feature>
<keyword evidence="8 10" id="KW-0406">Ion transport</keyword>
<dbReference type="GO" id="GO:0015079">
    <property type="term" value="F:potassium ion transmembrane transporter activity"/>
    <property type="evidence" value="ECO:0007669"/>
    <property type="project" value="UniProtKB-UniRule"/>
</dbReference>
<accession>A0ABD1GCJ7</accession>
<comment type="function">
    <text evidence="10">Potassium transporter.</text>
</comment>
<dbReference type="NCBIfam" id="TIGR00794">
    <property type="entry name" value="kup"/>
    <property type="match status" value="1"/>
</dbReference>
<proteinExistence type="inferred from homology"/>
<evidence type="ECO:0000313" key="15">
    <source>
        <dbReference type="Proteomes" id="UP001567538"/>
    </source>
</evidence>
<comment type="caution">
    <text evidence="10">Lacks conserved residue(s) required for the propagation of feature annotation.</text>
</comment>
<evidence type="ECO:0000256" key="7">
    <source>
        <dbReference type="ARBA" id="ARBA00022989"/>
    </source>
</evidence>
<evidence type="ECO:0000256" key="4">
    <source>
        <dbReference type="ARBA" id="ARBA00022538"/>
    </source>
</evidence>
<dbReference type="InterPro" id="IPR003855">
    <property type="entry name" value="K+_transporter"/>
</dbReference>
<feature type="transmembrane region" description="Helical" evidence="10">
    <location>
        <begin position="12"/>
        <end position="32"/>
    </location>
</feature>
<feature type="transmembrane region" description="Helical" evidence="10">
    <location>
        <begin position="169"/>
        <end position="188"/>
    </location>
</feature>
<name>A0ABD1GCJ7_SALDI</name>
<comment type="caution">
    <text evidence="14">The sequence shown here is derived from an EMBL/GenBank/DDBJ whole genome shotgun (WGS) entry which is preliminary data.</text>
</comment>
<protein>
    <recommendedName>
        <fullName evidence="10">Potassium transporter</fullName>
    </recommendedName>
</protein>